<evidence type="ECO:0008006" key="6">
    <source>
        <dbReference type="Google" id="ProtNLM"/>
    </source>
</evidence>
<keyword evidence="3" id="KW-0732">Signal</keyword>
<dbReference type="AlphaFoldDB" id="K0R734"/>
<feature type="non-terminal residue" evidence="4">
    <location>
        <position position="393"/>
    </location>
</feature>
<protein>
    <recommendedName>
        <fullName evidence="6">Pentacotripeptide-repeat region of PRORP domain-containing protein</fullName>
    </recommendedName>
</protein>
<feature type="region of interest" description="Disordered" evidence="2">
    <location>
        <begin position="68"/>
        <end position="91"/>
    </location>
</feature>
<proteinExistence type="predicted"/>
<dbReference type="PANTHER" id="PTHR47942">
    <property type="entry name" value="TETRATRICOPEPTIDE REPEAT (TPR)-LIKE SUPERFAMILY PROTEIN-RELATED"/>
    <property type="match status" value="1"/>
</dbReference>
<dbReference type="Proteomes" id="UP000266841">
    <property type="component" value="Unassembled WGS sequence"/>
</dbReference>
<evidence type="ECO:0000313" key="5">
    <source>
        <dbReference type="Proteomes" id="UP000266841"/>
    </source>
</evidence>
<dbReference type="PANTHER" id="PTHR47942:SF63">
    <property type="entry name" value="PENTATRICOPEPTIDE REPEAT-CONTAINING PROTEIN"/>
    <property type="match status" value="1"/>
</dbReference>
<evidence type="ECO:0000256" key="3">
    <source>
        <dbReference type="SAM" id="SignalP"/>
    </source>
</evidence>
<feature type="chain" id="PRO_5003838928" description="Pentacotripeptide-repeat region of PRORP domain-containing protein" evidence="3">
    <location>
        <begin position="23"/>
        <end position="393"/>
    </location>
</feature>
<accession>K0R734</accession>
<evidence type="ECO:0000256" key="2">
    <source>
        <dbReference type="SAM" id="MobiDB-lite"/>
    </source>
</evidence>
<keyword evidence="5" id="KW-1185">Reference proteome</keyword>
<keyword evidence="1" id="KW-0677">Repeat</keyword>
<dbReference type="InterPro" id="IPR051222">
    <property type="entry name" value="PPR/CCM1_RNA-binding"/>
</dbReference>
<dbReference type="Gene3D" id="1.25.40.10">
    <property type="entry name" value="Tetratricopeptide repeat domain"/>
    <property type="match status" value="1"/>
</dbReference>
<sequence>MMGFVMPFAMIVVGTNILITESLLAIGRGTSASVSISGRQSWRPATTHYLRRDSLADEIAPATDDWISADMEKRRRPRKRNRDNGGPYGHLSTEDLQVLTEYHLSQNIDNLATVGSMTSAQMHEFSRLIATWAKIRSHQRQERILASEMAEQCLREVLDEKAAGNAAASSGVVPEMYLGVIQSWLKVKSGRSDLVHATSILNLLERLHSTDEVFMSRSAMCYIAVLDGWCRSKSRGAEIRAQEILIRMSSAVSSTNGTNGNFGVDVRHYNNVMNRIASSPKPKAGKEAERLLMSMIDKYNSGEASLLPNRNSFNTVIKAYSNAGGKHAAANAKRILELMKNPETIGLERLKLQLSPDVISFSSVMATLTSGHEAEELMAEMVELCSKNSDMRP</sequence>
<dbReference type="EMBL" id="AGNL01046582">
    <property type="protein sequence ID" value="EJK47834.1"/>
    <property type="molecule type" value="Genomic_DNA"/>
</dbReference>
<evidence type="ECO:0000313" key="4">
    <source>
        <dbReference type="EMBL" id="EJK47834.1"/>
    </source>
</evidence>
<feature type="signal peptide" evidence="3">
    <location>
        <begin position="1"/>
        <end position="22"/>
    </location>
</feature>
<gene>
    <name evidence="4" type="ORF">THAOC_33423</name>
</gene>
<reference evidence="4 5" key="1">
    <citation type="journal article" date="2012" name="Genome Biol.">
        <title>Genome and low-iron response of an oceanic diatom adapted to chronic iron limitation.</title>
        <authorList>
            <person name="Lommer M."/>
            <person name="Specht M."/>
            <person name="Roy A.S."/>
            <person name="Kraemer L."/>
            <person name="Andreson R."/>
            <person name="Gutowska M.A."/>
            <person name="Wolf J."/>
            <person name="Bergner S.V."/>
            <person name="Schilhabel M.B."/>
            <person name="Klostermeier U.C."/>
            <person name="Beiko R.G."/>
            <person name="Rosenstiel P."/>
            <person name="Hippler M."/>
            <person name="Laroche J."/>
        </authorList>
    </citation>
    <scope>NUCLEOTIDE SEQUENCE [LARGE SCALE GENOMIC DNA]</scope>
    <source>
        <strain evidence="4 5">CCMP1005</strain>
    </source>
</reference>
<name>K0R734_THAOC</name>
<comment type="caution">
    <text evidence="4">The sequence shown here is derived from an EMBL/GenBank/DDBJ whole genome shotgun (WGS) entry which is preliminary data.</text>
</comment>
<dbReference type="InterPro" id="IPR011990">
    <property type="entry name" value="TPR-like_helical_dom_sf"/>
</dbReference>
<organism evidence="4 5">
    <name type="scientific">Thalassiosira oceanica</name>
    <name type="common">Marine diatom</name>
    <dbReference type="NCBI Taxonomy" id="159749"/>
    <lineage>
        <taxon>Eukaryota</taxon>
        <taxon>Sar</taxon>
        <taxon>Stramenopiles</taxon>
        <taxon>Ochrophyta</taxon>
        <taxon>Bacillariophyta</taxon>
        <taxon>Coscinodiscophyceae</taxon>
        <taxon>Thalassiosirophycidae</taxon>
        <taxon>Thalassiosirales</taxon>
        <taxon>Thalassiosiraceae</taxon>
        <taxon>Thalassiosira</taxon>
    </lineage>
</organism>
<evidence type="ECO:0000256" key="1">
    <source>
        <dbReference type="ARBA" id="ARBA00022737"/>
    </source>
</evidence>